<dbReference type="Gene3D" id="3.40.50.300">
    <property type="entry name" value="P-loop containing nucleotide triphosphate hydrolases"/>
    <property type="match status" value="1"/>
</dbReference>
<dbReference type="EMBL" id="AHKC01016959">
    <property type="protein sequence ID" value="EKF28023.1"/>
    <property type="molecule type" value="Genomic_DNA"/>
</dbReference>
<keyword evidence="2" id="KW-0812">Transmembrane</keyword>
<evidence type="ECO:0000256" key="1">
    <source>
        <dbReference type="SAM" id="MobiDB-lite"/>
    </source>
</evidence>
<dbReference type="GO" id="GO:0005525">
    <property type="term" value="F:GTP binding"/>
    <property type="evidence" value="ECO:0007669"/>
    <property type="project" value="TreeGrafter"/>
</dbReference>
<dbReference type="SUPFAM" id="SSF52540">
    <property type="entry name" value="P-loop containing nucleoside triphosphate hydrolases"/>
    <property type="match status" value="1"/>
</dbReference>
<feature type="compositionally biased region" description="Polar residues" evidence="1">
    <location>
        <begin position="233"/>
        <end position="242"/>
    </location>
</feature>
<dbReference type="OrthoDB" id="6375174at2759"/>
<dbReference type="GO" id="GO:0035091">
    <property type="term" value="F:phosphatidylinositol binding"/>
    <property type="evidence" value="ECO:0007669"/>
    <property type="project" value="TreeGrafter"/>
</dbReference>
<comment type="caution">
    <text evidence="4">The sequence shown here is derived from an EMBL/GenBank/DDBJ whole genome shotgun (WGS) entry which is preliminary data.</text>
</comment>
<feature type="region of interest" description="Disordered" evidence="1">
    <location>
        <begin position="327"/>
        <end position="346"/>
    </location>
</feature>
<organism evidence="4 5">
    <name type="scientific">Trypanosoma cruzi marinkellei</name>
    <dbReference type="NCBI Taxonomy" id="85056"/>
    <lineage>
        <taxon>Eukaryota</taxon>
        <taxon>Discoba</taxon>
        <taxon>Euglenozoa</taxon>
        <taxon>Kinetoplastea</taxon>
        <taxon>Metakinetoplastina</taxon>
        <taxon>Trypanosomatida</taxon>
        <taxon>Trypanosomatidae</taxon>
        <taxon>Trypanosoma</taxon>
        <taxon>Schizotrypanum</taxon>
    </lineage>
</organism>
<dbReference type="PANTHER" id="PTHR34932:SF1">
    <property type="entry name" value="TRPL TRANSLOCATION DEFECT PROTEIN 14"/>
    <property type="match status" value="1"/>
</dbReference>
<keyword evidence="2" id="KW-1133">Transmembrane helix</keyword>
<dbReference type="InterPro" id="IPR027417">
    <property type="entry name" value="P-loop_NTPase"/>
</dbReference>
<dbReference type="AlphaFoldDB" id="K2LZB9"/>
<gene>
    <name evidence="4" type="ORF">MOQ_008240</name>
</gene>
<sequence length="890" mass="98199">MGEGAFPAVPTPLLAAASLALGTAIGATAAFTYINRTKRRDSSPLRRSLRHAGFASPFSNDDGRESAAPPSKKYFQQEEIIGVQKRRVSRRSNSGVDVHSGLFSMKSYAAQRIGQNSRSSSISLILKSCLGAETLGTESQEDRDYGDVEEGNEEKNSEFPISAVVSEEEGMRELLPSVKDFGERKEGNVKNIFFTSGEAEFSSLSTLEGLFSEDDASSQANNEEGGQQDEQHSNNPNQNKDASTTKRGEATTVCLGRSGRSHSVNCILDKATFNGLDFPDGIKRLGASQDDAVFSKRHFYHTNSGAIITRLPSVAAVRCRSILQLLQPPSSTPKDESTEEDGNMSQLTHSIRSTRSLMDDPIYRVVITGGPCSGKTSCLSYLRGVFEKLNFNVFCVPEVATLLHSGGVNLILSTSEERITQQRVILQMMMMLEDAFYELASMRSRPSLILYDRGTMDGSAYCSDEEWDAILKITGYTNEELSDARYDAVVHLVTAAIGAEQFYTVENNAARSEGLEEARRLDAMTLNAWRGHYLVSVVHNEDTDFEKKMLRVAEFIGFVTGISTLEENATESVVPKTTAKSAGEVTITTTTPEALSSEARTTKSPSLQTPFFPQHLTTVLSLHDQKGGEERDGEDEVAHMAFLATGTRAFANSASMTNVSAHSLCNNNTNNNTNDDDSTCSPLTPPNLVTQFVGGKLRRTPASSSPSHTFPMDTRAERGGLQRHFFVNRVNLTQIPADAVVANVVTITLVPLRANYRTEVIIRLSRANDSHPLYLRRVEYQNPEQTSSPPDECEQELRSHRRGRHLTRVKITKSAFLELARRRNPSEPVIQKSTKRFFYNMRHFTLVTFQHPRELRGVCRLVAPADTTEEDIGSLADVEPFSLLMREGVM</sequence>
<accession>K2LZB9</accession>
<evidence type="ECO:0000313" key="5">
    <source>
        <dbReference type="Proteomes" id="UP000007350"/>
    </source>
</evidence>
<feature type="transmembrane region" description="Helical" evidence="2">
    <location>
        <begin position="12"/>
        <end position="34"/>
    </location>
</feature>
<proteinExistence type="predicted"/>
<dbReference type="PANTHER" id="PTHR34932">
    <property type="entry name" value="TRPL TRANSLOCATION DEFECT PROTEIN 14"/>
    <property type="match status" value="1"/>
</dbReference>
<evidence type="ECO:0000313" key="4">
    <source>
        <dbReference type="EMBL" id="EKF28023.1"/>
    </source>
</evidence>
<dbReference type="InterPro" id="IPR038727">
    <property type="entry name" value="NadR/Ttd14_AAA_dom"/>
</dbReference>
<protein>
    <recommendedName>
        <fullName evidence="3">NadR/Ttd14 AAA domain-containing protein</fullName>
    </recommendedName>
</protein>
<dbReference type="Proteomes" id="UP000007350">
    <property type="component" value="Unassembled WGS sequence"/>
</dbReference>
<evidence type="ECO:0000259" key="3">
    <source>
        <dbReference type="Pfam" id="PF13521"/>
    </source>
</evidence>
<dbReference type="InterPro" id="IPR053227">
    <property type="entry name" value="TRPL-trafficking_regulator"/>
</dbReference>
<feature type="region of interest" description="Disordered" evidence="1">
    <location>
        <begin position="137"/>
        <end position="159"/>
    </location>
</feature>
<keyword evidence="5" id="KW-1185">Reference proteome</keyword>
<dbReference type="GO" id="GO:0070300">
    <property type="term" value="F:phosphatidic acid binding"/>
    <property type="evidence" value="ECO:0007669"/>
    <property type="project" value="TreeGrafter"/>
</dbReference>
<name>K2LZB9_TRYCR</name>
<reference evidence="4 5" key="1">
    <citation type="journal article" date="2012" name="BMC Genomics">
        <title>Comparative genomic analysis of human infective Trypanosoma cruzi lineages with the bat-restricted subspecies T. cruzi marinkellei.</title>
        <authorList>
            <person name="Franzen O."/>
            <person name="Talavera-Lopez C."/>
            <person name="Ochaya S."/>
            <person name="Butler C.E."/>
            <person name="Messenger L.A."/>
            <person name="Lewis M.D."/>
            <person name="Llewellyn M.S."/>
            <person name="Marinkelle C.J."/>
            <person name="Tyler K.M."/>
            <person name="Miles M.A."/>
            <person name="Andersson B."/>
        </authorList>
    </citation>
    <scope>NUCLEOTIDE SEQUENCE [LARGE SCALE GENOMIC DNA]</scope>
    <source>
        <strain evidence="4 5">B7</strain>
    </source>
</reference>
<evidence type="ECO:0000256" key="2">
    <source>
        <dbReference type="SAM" id="Phobius"/>
    </source>
</evidence>
<feature type="region of interest" description="Disordered" evidence="1">
    <location>
        <begin position="42"/>
        <end position="72"/>
    </location>
</feature>
<feature type="domain" description="NadR/Ttd14 AAA" evidence="3">
    <location>
        <begin position="364"/>
        <end position="535"/>
    </location>
</feature>
<dbReference type="Pfam" id="PF13521">
    <property type="entry name" value="AAA_28"/>
    <property type="match status" value="1"/>
</dbReference>
<keyword evidence="2" id="KW-0472">Membrane</keyword>
<feature type="region of interest" description="Disordered" evidence="1">
    <location>
        <begin position="214"/>
        <end position="248"/>
    </location>
</feature>